<dbReference type="InterPro" id="IPR037923">
    <property type="entry name" value="HTH-like"/>
</dbReference>
<dbReference type="Pfam" id="PF12833">
    <property type="entry name" value="HTH_18"/>
    <property type="match status" value="1"/>
</dbReference>
<keyword evidence="2 5" id="KW-0238">DNA-binding</keyword>
<evidence type="ECO:0000259" key="4">
    <source>
        <dbReference type="PROSITE" id="PS01124"/>
    </source>
</evidence>
<evidence type="ECO:0000313" key="6">
    <source>
        <dbReference type="Proteomes" id="UP000245880"/>
    </source>
</evidence>
<dbReference type="InterPro" id="IPR009057">
    <property type="entry name" value="Homeodomain-like_sf"/>
</dbReference>
<dbReference type="GO" id="GO:0003700">
    <property type="term" value="F:DNA-binding transcription factor activity"/>
    <property type="evidence" value="ECO:0007669"/>
    <property type="project" value="InterPro"/>
</dbReference>
<sequence length="298" mass="35506">MHIEQTIKPFEIHIEILDHWQKRPHQHNFFELVYIDKGTGHQCINQMQFPYAQGNIFLLPPLDCHSFKIEERTTFYFIRFTDLYFTKEAMHGHYKEWFQKLSYVLSNYNKVAGDIIQTRTSLERELLVHLIKQIHQEYLTKDDYSEPIIESLLMSTLNILARNIEKRYVDEGHNKDYKFGEIIRYIQHHLYDKQKLSLEAIASEFNIAPTYFSEYFKKHSEYSFQEYIIKSKLKLAESYIKHSQYSIKEIAYMLGFTDSSHLSKSFKKNYSVTIQDFKKGKTQACAPQGQALLNRVTP</sequence>
<keyword evidence="6" id="KW-1185">Reference proteome</keyword>
<gene>
    <name evidence="5" type="ORF">CLV98_101371</name>
</gene>
<dbReference type="InterPro" id="IPR014710">
    <property type="entry name" value="RmlC-like_jellyroll"/>
</dbReference>
<dbReference type="AlphaFoldDB" id="A0A316AU32"/>
<name>A0A316AU32_9BACT</name>
<dbReference type="SUPFAM" id="SSF46689">
    <property type="entry name" value="Homeodomain-like"/>
    <property type="match status" value="2"/>
</dbReference>
<protein>
    <submittedName>
        <fullName evidence="5">AraC-like DNA-binding protein</fullName>
    </submittedName>
</protein>
<dbReference type="Pfam" id="PF02311">
    <property type="entry name" value="AraC_binding"/>
    <property type="match status" value="1"/>
</dbReference>
<proteinExistence type="predicted"/>
<dbReference type="InterPro" id="IPR018060">
    <property type="entry name" value="HTH_AraC"/>
</dbReference>
<reference evidence="5 6" key="1">
    <citation type="submission" date="2018-03" db="EMBL/GenBank/DDBJ databases">
        <title>Genomic Encyclopedia of Archaeal and Bacterial Type Strains, Phase II (KMG-II): from individual species to whole genera.</title>
        <authorList>
            <person name="Goeker M."/>
        </authorList>
    </citation>
    <scope>NUCLEOTIDE SEQUENCE [LARGE SCALE GENOMIC DNA]</scope>
    <source>
        <strain evidence="5 6">DSM 100346</strain>
    </source>
</reference>
<dbReference type="SUPFAM" id="SSF51215">
    <property type="entry name" value="Regulatory protein AraC"/>
    <property type="match status" value="1"/>
</dbReference>
<dbReference type="PANTHER" id="PTHR43280">
    <property type="entry name" value="ARAC-FAMILY TRANSCRIPTIONAL REGULATOR"/>
    <property type="match status" value="1"/>
</dbReference>
<organism evidence="5 6">
    <name type="scientific">Dyadobacter jejuensis</name>
    <dbReference type="NCBI Taxonomy" id="1082580"/>
    <lineage>
        <taxon>Bacteria</taxon>
        <taxon>Pseudomonadati</taxon>
        <taxon>Bacteroidota</taxon>
        <taxon>Cytophagia</taxon>
        <taxon>Cytophagales</taxon>
        <taxon>Spirosomataceae</taxon>
        <taxon>Dyadobacter</taxon>
    </lineage>
</organism>
<dbReference type="Gene3D" id="2.60.120.10">
    <property type="entry name" value="Jelly Rolls"/>
    <property type="match status" value="1"/>
</dbReference>
<dbReference type="RefSeq" id="WP_109672305.1">
    <property type="nucleotide sequence ID" value="NZ_QGDT01000001.1"/>
</dbReference>
<dbReference type="GO" id="GO:0043565">
    <property type="term" value="F:sequence-specific DNA binding"/>
    <property type="evidence" value="ECO:0007669"/>
    <property type="project" value="InterPro"/>
</dbReference>
<keyword evidence="3" id="KW-0804">Transcription</keyword>
<accession>A0A316AU32</accession>
<comment type="caution">
    <text evidence="5">The sequence shown here is derived from an EMBL/GenBank/DDBJ whole genome shotgun (WGS) entry which is preliminary data.</text>
</comment>
<evidence type="ECO:0000256" key="3">
    <source>
        <dbReference type="ARBA" id="ARBA00023163"/>
    </source>
</evidence>
<evidence type="ECO:0000256" key="2">
    <source>
        <dbReference type="ARBA" id="ARBA00023125"/>
    </source>
</evidence>
<dbReference type="SMART" id="SM00342">
    <property type="entry name" value="HTH_ARAC"/>
    <property type="match status" value="1"/>
</dbReference>
<dbReference type="Gene3D" id="1.10.10.60">
    <property type="entry name" value="Homeodomain-like"/>
    <property type="match status" value="2"/>
</dbReference>
<dbReference type="InterPro" id="IPR003313">
    <property type="entry name" value="AraC-bd"/>
</dbReference>
<evidence type="ECO:0000313" key="5">
    <source>
        <dbReference type="EMBL" id="PWJ60190.1"/>
    </source>
</evidence>
<dbReference type="PANTHER" id="PTHR43280:SF2">
    <property type="entry name" value="HTH-TYPE TRANSCRIPTIONAL REGULATOR EXSA"/>
    <property type="match status" value="1"/>
</dbReference>
<dbReference type="PROSITE" id="PS01124">
    <property type="entry name" value="HTH_ARAC_FAMILY_2"/>
    <property type="match status" value="1"/>
</dbReference>
<dbReference type="OrthoDB" id="2569619at2"/>
<feature type="domain" description="HTH araC/xylS-type" evidence="4">
    <location>
        <begin position="180"/>
        <end position="280"/>
    </location>
</feature>
<dbReference type="EMBL" id="QGDT01000001">
    <property type="protein sequence ID" value="PWJ60190.1"/>
    <property type="molecule type" value="Genomic_DNA"/>
</dbReference>
<dbReference type="Proteomes" id="UP000245880">
    <property type="component" value="Unassembled WGS sequence"/>
</dbReference>
<keyword evidence="1" id="KW-0805">Transcription regulation</keyword>
<evidence type="ECO:0000256" key="1">
    <source>
        <dbReference type="ARBA" id="ARBA00023015"/>
    </source>
</evidence>